<evidence type="ECO:0008006" key="3">
    <source>
        <dbReference type="Google" id="ProtNLM"/>
    </source>
</evidence>
<comment type="caution">
    <text evidence="1">The sequence shown here is derived from an EMBL/GenBank/DDBJ whole genome shotgun (WGS) entry which is preliminary data.</text>
</comment>
<evidence type="ECO:0000313" key="2">
    <source>
        <dbReference type="Proteomes" id="UP000634667"/>
    </source>
</evidence>
<dbReference type="RefSeq" id="WP_229796881.1">
    <property type="nucleotide sequence ID" value="NZ_BMYR01000001.1"/>
</dbReference>
<organism evidence="1 2">
    <name type="scientific">Alishewanella tabrizica</name>
    <dbReference type="NCBI Taxonomy" id="671278"/>
    <lineage>
        <taxon>Bacteria</taxon>
        <taxon>Pseudomonadati</taxon>
        <taxon>Pseudomonadota</taxon>
        <taxon>Gammaproteobacteria</taxon>
        <taxon>Alteromonadales</taxon>
        <taxon>Alteromonadaceae</taxon>
        <taxon>Alishewanella</taxon>
    </lineage>
</organism>
<proteinExistence type="predicted"/>
<evidence type="ECO:0000313" key="1">
    <source>
        <dbReference type="EMBL" id="GGW49705.1"/>
    </source>
</evidence>
<dbReference type="PROSITE" id="PS51257">
    <property type="entry name" value="PROKAR_LIPOPROTEIN"/>
    <property type="match status" value="1"/>
</dbReference>
<keyword evidence="2" id="KW-1185">Reference proteome</keyword>
<accession>A0ABQ2WFF7</accession>
<dbReference type="EMBL" id="BMYR01000001">
    <property type="protein sequence ID" value="GGW49705.1"/>
    <property type="molecule type" value="Genomic_DNA"/>
</dbReference>
<dbReference type="Proteomes" id="UP000634667">
    <property type="component" value="Unassembled WGS sequence"/>
</dbReference>
<sequence length="434" mass="48057">MSILSKINIFQGVVLAKHWLITSLTLSVLLLSGCQSTQTNVSSVGPAIAGPTKTPELGTVKRQFNYNSSIFLDVAIPVFDPGIPLDARGNIDDKKVAEQDIWPQVRRLEANRFAIDTKKALAATKAFGAINITPDASASADVYVLGKINYSDTETVKISVRVMDATNDVWGEKTFEHQVGEAFYRDAFRKDQNPYAPIFNDIAAYIYDLLIKKSDAEKKAIQQVSDVRYAAMYSPEAFSRYLVNKRKGITSRQTVFQLTGTPSPQDPMLQRVQLLQNKDEQFVDQLQDSYEAFYAQTHDAYLKYQRETLPIAADIRRKKAERATQQLVAAGGAVLGIMLAKNSNSTAGEIGAIAAGATAVYSLSKAIETNRQVSAQRDVLSEMGQNLDIKVTPQVVELNDQTIELKGTASEQYTQLRQRLLEIYQLEATPDTQL</sequence>
<protein>
    <recommendedName>
        <fullName evidence="3">Lipoprotein</fullName>
    </recommendedName>
</protein>
<name>A0ABQ2WFF7_9ALTE</name>
<gene>
    <name evidence="1" type="ORF">GCM10008111_01820</name>
</gene>
<reference evidence="2" key="1">
    <citation type="journal article" date="2019" name="Int. J. Syst. Evol. Microbiol.">
        <title>The Global Catalogue of Microorganisms (GCM) 10K type strain sequencing project: providing services to taxonomists for standard genome sequencing and annotation.</title>
        <authorList>
            <consortium name="The Broad Institute Genomics Platform"/>
            <consortium name="The Broad Institute Genome Sequencing Center for Infectious Disease"/>
            <person name="Wu L."/>
            <person name="Ma J."/>
        </authorList>
    </citation>
    <scope>NUCLEOTIDE SEQUENCE [LARGE SCALE GENOMIC DNA]</scope>
    <source>
        <strain evidence="2">KCTC 23723</strain>
    </source>
</reference>